<dbReference type="PROSITE" id="PS51257">
    <property type="entry name" value="PROKAR_LIPOPROTEIN"/>
    <property type="match status" value="1"/>
</dbReference>
<keyword evidence="2" id="KW-1185">Reference proteome</keyword>
<reference evidence="1 2" key="1">
    <citation type="journal article" date="2012" name="Genome Biol.">
        <title>Sequencing three crocodilian genomes to illuminate the evolution of archosaurs and amniotes.</title>
        <authorList>
            <person name="St John J.A."/>
            <person name="Braun E.L."/>
            <person name="Isberg S.R."/>
            <person name="Miles L.G."/>
            <person name="Chong A.Y."/>
            <person name="Gongora J."/>
            <person name="Dalzell P."/>
            <person name="Moran C."/>
            <person name="Bed'hom B."/>
            <person name="Abzhanov A."/>
            <person name="Burgess S.C."/>
            <person name="Cooksey A.M."/>
            <person name="Castoe T.A."/>
            <person name="Crawford N.G."/>
            <person name="Densmore L.D."/>
            <person name="Drew J.C."/>
            <person name="Edwards S.V."/>
            <person name="Faircloth B.C."/>
            <person name="Fujita M.K."/>
            <person name="Greenwold M.J."/>
            <person name="Hoffmann F.G."/>
            <person name="Howard J.M."/>
            <person name="Iguchi T."/>
            <person name="Janes D.E."/>
            <person name="Khan S.Y."/>
            <person name="Kohno S."/>
            <person name="de Koning A.J."/>
            <person name="Lance S.L."/>
            <person name="McCarthy F.M."/>
            <person name="McCormack J.E."/>
            <person name="Merchant M.E."/>
            <person name="Peterson D.G."/>
            <person name="Pollock D.D."/>
            <person name="Pourmand N."/>
            <person name="Raney B.J."/>
            <person name="Roessler K.A."/>
            <person name="Sanford J.R."/>
            <person name="Sawyer R.H."/>
            <person name="Schmidt C.J."/>
            <person name="Triplett E.W."/>
            <person name="Tuberville T.D."/>
            <person name="Venegas-Anaya M."/>
            <person name="Howard J.T."/>
            <person name="Jarvis E.D."/>
            <person name="Guillette L.J.Jr."/>
            <person name="Glenn T.C."/>
            <person name="Green R.E."/>
            <person name="Ray D.A."/>
        </authorList>
    </citation>
    <scope>NUCLEOTIDE SEQUENCE [LARGE SCALE GENOMIC DNA]</scope>
    <source>
        <strain evidence="1">KSC_2009_1</strain>
    </source>
</reference>
<accession>A0A151MJE5</accession>
<proteinExistence type="predicted"/>
<comment type="caution">
    <text evidence="1">The sequence shown here is derived from an EMBL/GenBank/DDBJ whole genome shotgun (WGS) entry which is preliminary data.</text>
</comment>
<name>A0A151MJE5_ALLMI</name>
<sequence>MEPPLPRRAPPSTCPGSGGCSCPARICAPRGLVFNCTWVPQKTMRSFKKVSSGPGYFPCLFWNPSTIFCLLTP</sequence>
<organism evidence="1 2">
    <name type="scientific">Alligator mississippiensis</name>
    <name type="common">American alligator</name>
    <dbReference type="NCBI Taxonomy" id="8496"/>
    <lineage>
        <taxon>Eukaryota</taxon>
        <taxon>Metazoa</taxon>
        <taxon>Chordata</taxon>
        <taxon>Craniata</taxon>
        <taxon>Vertebrata</taxon>
        <taxon>Euteleostomi</taxon>
        <taxon>Archelosauria</taxon>
        <taxon>Archosauria</taxon>
        <taxon>Crocodylia</taxon>
        <taxon>Alligatoridae</taxon>
        <taxon>Alligatorinae</taxon>
        <taxon>Alligator</taxon>
    </lineage>
</organism>
<evidence type="ECO:0000313" key="1">
    <source>
        <dbReference type="EMBL" id="KYO24661.1"/>
    </source>
</evidence>
<protein>
    <submittedName>
        <fullName evidence="1">Uncharacterized protein</fullName>
    </submittedName>
</protein>
<gene>
    <name evidence="1" type="ORF">Y1Q_0017765</name>
</gene>
<dbReference type="AlphaFoldDB" id="A0A151MJE5"/>
<dbReference type="Proteomes" id="UP000050525">
    <property type="component" value="Unassembled WGS sequence"/>
</dbReference>
<evidence type="ECO:0000313" key="2">
    <source>
        <dbReference type="Proteomes" id="UP000050525"/>
    </source>
</evidence>
<dbReference type="EMBL" id="AKHW03006032">
    <property type="protein sequence ID" value="KYO24661.1"/>
    <property type="molecule type" value="Genomic_DNA"/>
</dbReference>